<dbReference type="InterPro" id="IPR017853">
    <property type="entry name" value="GH"/>
</dbReference>
<dbReference type="SUPFAM" id="SSF51445">
    <property type="entry name" value="(Trans)glycosidases"/>
    <property type="match status" value="1"/>
</dbReference>
<reference evidence="13" key="1">
    <citation type="submission" date="2023-03" db="EMBL/GenBank/DDBJ databases">
        <title>Massive genome expansion in bonnet fungi (Mycena s.s.) driven by repeated elements and novel gene families across ecological guilds.</title>
        <authorList>
            <consortium name="Lawrence Berkeley National Laboratory"/>
            <person name="Harder C.B."/>
            <person name="Miyauchi S."/>
            <person name="Viragh M."/>
            <person name="Kuo A."/>
            <person name="Thoen E."/>
            <person name="Andreopoulos B."/>
            <person name="Lu D."/>
            <person name="Skrede I."/>
            <person name="Drula E."/>
            <person name="Henrissat B."/>
            <person name="Morin E."/>
            <person name="Kohler A."/>
            <person name="Barry K."/>
            <person name="LaButti K."/>
            <person name="Morin E."/>
            <person name="Salamov A."/>
            <person name="Lipzen A."/>
            <person name="Mereny Z."/>
            <person name="Hegedus B."/>
            <person name="Baldrian P."/>
            <person name="Stursova M."/>
            <person name="Weitz H."/>
            <person name="Taylor A."/>
            <person name="Grigoriev I.V."/>
            <person name="Nagy L.G."/>
            <person name="Martin F."/>
            <person name="Kauserud H."/>
        </authorList>
    </citation>
    <scope>NUCLEOTIDE SEQUENCE</scope>
    <source>
        <strain evidence="13">9284</strain>
    </source>
</reference>
<keyword evidence="14" id="KW-1185">Reference proteome</keyword>
<dbReference type="GO" id="GO:0005576">
    <property type="term" value="C:extracellular region"/>
    <property type="evidence" value="ECO:0007669"/>
    <property type="project" value="InterPro"/>
</dbReference>
<gene>
    <name evidence="13" type="ORF">FB45DRAFT_819734</name>
</gene>
<feature type="domain" description="GH18" evidence="12">
    <location>
        <begin position="28"/>
        <end position="331"/>
    </location>
</feature>
<keyword evidence="3 8" id="KW-0378">Hydrolase</keyword>
<keyword evidence="6 8" id="KW-0326">Glycosidase</keyword>
<dbReference type="Pfam" id="PF02839">
    <property type="entry name" value="CBM_5_12"/>
    <property type="match status" value="1"/>
</dbReference>
<dbReference type="Gene3D" id="2.10.10.20">
    <property type="entry name" value="Carbohydrate-binding module superfamily 5/12"/>
    <property type="match status" value="1"/>
</dbReference>
<evidence type="ECO:0000256" key="7">
    <source>
        <dbReference type="ARBA" id="ARBA00023326"/>
    </source>
</evidence>
<evidence type="ECO:0000313" key="13">
    <source>
        <dbReference type="EMBL" id="KAJ7650440.1"/>
    </source>
</evidence>
<evidence type="ECO:0000256" key="1">
    <source>
        <dbReference type="ARBA" id="ARBA00000822"/>
    </source>
</evidence>
<proteinExistence type="inferred from homology"/>
<evidence type="ECO:0000256" key="5">
    <source>
        <dbReference type="ARBA" id="ARBA00023277"/>
    </source>
</evidence>
<dbReference type="PROSITE" id="PS01095">
    <property type="entry name" value="GH18_1"/>
    <property type="match status" value="1"/>
</dbReference>
<dbReference type="AlphaFoldDB" id="A0AAD7CJH6"/>
<protein>
    <recommendedName>
        <fullName evidence="2">chitinase</fullName>
        <ecNumber evidence="2">3.2.1.14</ecNumber>
    </recommendedName>
</protein>
<evidence type="ECO:0000256" key="9">
    <source>
        <dbReference type="RuleBase" id="RU004453"/>
    </source>
</evidence>
<evidence type="ECO:0000256" key="8">
    <source>
        <dbReference type="RuleBase" id="RU000489"/>
    </source>
</evidence>
<feature type="signal peptide" evidence="11">
    <location>
        <begin position="1"/>
        <end position="21"/>
    </location>
</feature>
<keyword evidence="5" id="KW-0119">Carbohydrate metabolism</keyword>
<dbReference type="PANTHER" id="PTHR45708:SF49">
    <property type="entry name" value="ENDOCHITINASE"/>
    <property type="match status" value="1"/>
</dbReference>
<dbReference type="InterPro" id="IPR003610">
    <property type="entry name" value="CBM5/12"/>
</dbReference>
<keyword evidence="11" id="KW-0732">Signal</keyword>
<feature type="compositionally biased region" description="Low complexity" evidence="10">
    <location>
        <begin position="338"/>
        <end position="386"/>
    </location>
</feature>
<dbReference type="Gene3D" id="3.20.20.80">
    <property type="entry name" value="Glycosidases"/>
    <property type="match status" value="1"/>
</dbReference>
<organism evidence="13 14">
    <name type="scientific">Roridomyces roridus</name>
    <dbReference type="NCBI Taxonomy" id="1738132"/>
    <lineage>
        <taxon>Eukaryota</taxon>
        <taxon>Fungi</taxon>
        <taxon>Dikarya</taxon>
        <taxon>Basidiomycota</taxon>
        <taxon>Agaricomycotina</taxon>
        <taxon>Agaricomycetes</taxon>
        <taxon>Agaricomycetidae</taxon>
        <taxon>Agaricales</taxon>
        <taxon>Marasmiineae</taxon>
        <taxon>Mycenaceae</taxon>
        <taxon>Roridomyces</taxon>
    </lineage>
</organism>
<comment type="similarity">
    <text evidence="9">Belongs to the glycosyl hydrolase 18 family.</text>
</comment>
<comment type="catalytic activity">
    <reaction evidence="1">
        <text>Random endo-hydrolysis of N-acetyl-beta-D-glucosaminide (1-&gt;4)-beta-linkages in chitin and chitodextrins.</text>
        <dbReference type="EC" id="3.2.1.14"/>
    </reaction>
</comment>
<dbReference type="CDD" id="cd12215">
    <property type="entry name" value="ChiC_BD"/>
    <property type="match status" value="1"/>
</dbReference>
<evidence type="ECO:0000256" key="6">
    <source>
        <dbReference type="ARBA" id="ARBA00023295"/>
    </source>
</evidence>
<dbReference type="InterPro" id="IPR036573">
    <property type="entry name" value="CBM_sf_5/12"/>
</dbReference>
<dbReference type="InterPro" id="IPR050542">
    <property type="entry name" value="Glycosyl_Hydrlase18_Chitinase"/>
</dbReference>
<dbReference type="Proteomes" id="UP001221142">
    <property type="component" value="Unassembled WGS sequence"/>
</dbReference>
<evidence type="ECO:0000256" key="10">
    <source>
        <dbReference type="SAM" id="MobiDB-lite"/>
    </source>
</evidence>
<dbReference type="GO" id="GO:0030246">
    <property type="term" value="F:carbohydrate binding"/>
    <property type="evidence" value="ECO:0007669"/>
    <property type="project" value="InterPro"/>
</dbReference>
<dbReference type="InterPro" id="IPR001223">
    <property type="entry name" value="Glyco_hydro18_cat"/>
</dbReference>
<dbReference type="SUPFAM" id="SSF51055">
    <property type="entry name" value="Carbohydrate binding domain"/>
    <property type="match status" value="1"/>
</dbReference>
<dbReference type="GO" id="GO:0008843">
    <property type="term" value="F:endochitinase activity"/>
    <property type="evidence" value="ECO:0007669"/>
    <property type="project" value="UniProtKB-EC"/>
</dbReference>
<dbReference type="EC" id="3.2.1.14" evidence="2"/>
<keyword evidence="7" id="KW-0624">Polysaccharide degradation</keyword>
<dbReference type="PROSITE" id="PS51910">
    <property type="entry name" value="GH18_2"/>
    <property type="match status" value="1"/>
</dbReference>
<evidence type="ECO:0000256" key="4">
    <source>
        <dbReference type="ARBA" id="ARBA00023024"/>
    </source>
</evidence>
<dbReference type="Pfam" id="PF00704">
    <property type="entry name" value="Glyco_hydro_18"/>
    <property type="match status" value="1"/>
</dbReference>
<sequence>MFSSGVRVLSFLALGATSVLGFDLSRTDNLAVYWGQNSYGAINPGDPANWQQNLSTYCQDSVIDYIPIAFVDIFVSTGGLPDLNLANICSANSGVFAGTGLANCQFMESQIQACQAAGKLVTISLGGAAGAGAVFSSDAQATAFATTIWNLFLGGSSSTRPFGAAVLDGVDIDIESGVSTGFAAFSNEIRALSAGANKRYYLSAAPQCPFPDASVGNAINNANFDLVMVQFYNNFCGVNNFQNPADWNFGVWDNWAKTVSPNPNVKVFIGAPASPSAANAGYYVDAATLGSIVSSTRAQYSSFGGVMLWDASQAFANNRYDRQIKNLIATAGGGGGTTTSTKSSSTATSTSTKSSSTATSTTSTKTSTSTTSSSTSTTTTISSGSCSGVAAWSSSVAYVGGSVVTYNGSLWQSTEWSQAEVPGGAAGAWSNKGPCASTRATIQAALATQMLC</sequence>
<dbReference type="SMART" id="SM00495">
    <property type="entry name" value="ChtBD3"/>
    <property type="match status" value="1"/>
</dbReference>
<keyword evidence="4" id="KW-0146">Chitin degradation</keyword>
<name>A0AAD7CJH6_9AGAR</name>
<evidence type="ECO:0000313" key="14">
    <source>
        <dbReference type="Proteomes" id="UP001221142"/>
    </source>
</evidence>
<dbReference type="GO" id="GO:0000272">
    <property type="term" value="P:polysaccharide catabolic process"/>
    <property type="evidence" value="ECO:0007669"/>
    <property type="project" value="UniProtKB-KW"/>
</dbReference>
<dbReference type="GO" id="GO:0006032">
    <property type="term" value="P:chitin catabolic process"/>
    <property type="evidence" value="ECO:0007669"/>
    <property type="project" value="UniProtKB-KW"/>
</dbReference>
<feature type="region of interest" description="Disordered" evidence="10">
    <location>
        <begin position="331"/>
        <end position="386"/>
    </location>
</feature>
<evidence type="ECO:0000259" key="12">
    <source>
        <dbReference type="PROSITE" id="PS51910"/>
    </source>
</evidence>
<feature type="chain" id="PRO_5041921152" description="chitinase" evidence="11">
    <location>
        <begin position="22"/>
        <end position="452"/>
    </location>
</feature>
<evidence type="ECO:0000256" key="3">
    <source>
        <dbReference type="ARBA" id="ARBA00022801"/>
    </source>
</evidence>
<dbReference type="PANTHER" id="PTHR45708">
    <property type="entry name" value="ENDOCHITINASE"/>
    <property type="match status" value="1"/>
</dbReference>
<evidence type="ECO:0000256" key="11">
    <source>
        <dbReference type="SAM" id="SignalP"/>
    </source>
</evidence>
<dbReference type="InterPro" id="IPR001579">
    <property type="entry name" value="Glyco_hydro_18_chit_AS"/>
</dbReference>
<comment type="caution">
    <text evidence="13">The sequence shown here is derived from an EMBL/GenBank/DDBJ whole genome shotgun (WGS) entry which is preliminary data.</text>
</comment>
<dbReference type="EMBL" id="JARKIF010000001">
    <property type="protein sequence ID" value="KAJ7650440.1"/>
    <property type="molecule type" value="Genomic_DNA"/>
</dbReference>
<evidence type="ECO:0000256" key="2">
    <source>
        <dbReference type="ARBA" id="ARBA00012729"/>
    </source>
</evidence>
<accession>A0AAD7CJH6</accession>